<dbReference type="EMBL" id="JBHUOL010000010">
    <property type="protein sequence ID" value="MFD2908078.1"/>
    <property type="molecule type" value="Genomic_DNA"/>
</dbReference>
<keyword evidence="2" id="KW-1185">Reference proteome</keyword>
<name>A0ABW5Z6N3_9FLAO</name>
<reference evidence="2" key="1">
    <citation type="journal article" date="2019" name="Int. J. Syst. Evol. Microbiol.">
        <title>The Global Catalogue of Microorganisms (GCM) 10K type strain sequencing project: providing services to taxonomists for standard genome sequencing and annotation.</title>
        <authorList>
            <consortium name="The Broad Institute Genomics Platform"/>
            <consortium name="The Broad Institute Genome Sequencing Center for Infectious Disease"/>
            <person name="Wu L."/>
            <person name="Ma J."/>
        </authorList>
    </citation>
    <scope>NUCLEOTIDE SEQUENCE [LARGE SCALE GENOMIC DNA]</scope>
    <source>
        <strain evidence="2">KCTC 52644</strain>
    </source>
</reference>
<accession>A0ABW5Z6N3</accession>
<comment type="caution">
    <text evidence="1">The sequence shown here is derived from an EMBL/GenBank/DDBJ whole genome shotgun (WGS) entry which is preliminary data.</text>
</comment>
<dbReference type="Proteomes" id="UP001597549">
    <property type="component" value="Unassembled WGS sequence"/>
</dbReference>
<gene>
    <name evidence="1" type="ORF">ACFSX9_04945</name>
</gene>
<evidence type="ECO:0000313" key="1">
    <source>
        <dbReference type="EMBL" id="MFD2908078.1"/>
    </source>
</evidence>
<dbReference type="RefSeq" id="WP_379805168.1">
    <property type="nucleotide sequence ID" value="NZ_JBHUOL010000010.1"/>
</dbReference>
<organism evidence="1 2">
    <name type="scientific">Flavobacterium ardleyense</name>
    <dbReference type="NCBI Taxonomy" id="2038737"/>
    <lineage>
        <taxon>Bacteria</taxon>
        <taxon>Pseudomonadati</taxon>
        <taxon>Bacteroidota</taxon>
        <taxon>Flavobacteriia</taxon>
        <taxon>Flavobacteriales</taxon>
        <taxon>Flavobacteriaceae</taxon>
        <taxon>Flavobacterium</taxon>
    </lineage>
</organism>
<proteinExistence type="predicted"/>
<sequence>MSTTYPNPWDFKNTYKKLASATALHQVVYYDLNEIGMSGPLGGKCFIENSKGLKIKLNYWCAGPPVWETSGKLVAIPIWTNHEFKGIIQHIGLFNIETSVLKIFSKSFTLLDLRSFEQGIIQGFDSPLYKTKTVNFDIESERISQIISLKQ</sequence>
<evidence type="ECO:0000313" key="2">
    <source>
        <dbReference type="Proteomes" id="UP001597549"/>
    </source>
</evidence>
<protein>
    <submittedName>
        <fullName evidence="1">Uncharacterized protein</fullName>
    </submittedName>
</protein>